<accession>A0A2I0J7C4</accession>
<gene>
    <name evidence="1" type="ORF">CRG98_027548</name>
</gene>
<dbReference type="AlphaFoldDB" id="A0A2I0J7C4"/>
<organism evidence="1 2">
    <name type="scientific">Punica granatum</name>
    <name type="common">Pomegranate</name>
    <dbReference type="NCBI Taxonomy" id="22663"/>
    <lineage>
        <taxon>Eukaryota</taxon>
        <taxon>Viridiplantae</taxon>
        <taxon>Streptophyta</taxon>
        <taxon>Embryophyta</taxon>
        <taxon>Tracheophyta</taxon>
        <taxon>Spermatophyta</taxon>
        <taxon>Magnoliopsida</taxon>
        <taxon>eudicotyledons</taxon>
        <taxon>Gunneridae</taxon>
        <taxon>Pentapetalae</taxon>
        <taxon>rosids</taxon>
        <taxon>malvids</taxon>
        <taxon>Myrtales</taxon>
        <taxon>Lythraceae</taxon>
        <taxon>Punica</taxon>
    </lineage>
</organism>
<feature type="non-terminal residue" evidence="1">
    <location>
        <position position="148"/>
    </location>
</feature>
<name>A0A2I0J7C4_PUNGR</name>
<sequence length="148" mass="16022">MAGMEKPHEFCISSKYRSTQLDHPLSLFMFGSIAPHQVSRRSLLHALDAPATPRSLTRALSAAAAAVPCFLPHSLPHSIDASFPRSLSACCCRSHSCSVSLPHGLDASFPHSLSACCCRSRSLLPVPPSRPRRLFPSLPLDLPLPQTE</sequence>
<protein>
    <submittedName>
        <fullName evidence="1">Uncharacterized protein</fullName>
    </submittedName>
</protein>
<evidence type="ECO:0000313" key="1">
    <source>
        <dbReference type="EMBL" id="PKI52132.1"/>
    </source>
</evidence>
<dbReference type="EMBL" id="PGOL01001975">
    <property type="protein sequence ID" value="PKI52132.1"/>
    <property type="molecule type" value="Genomic_DNA"/>
</dbReference>
<proteinExistence type="predicted"/>
<reference evidence="1 2" key="1">
    <citation type="submission" date="2017-11" db="EMBL/GenBank/DDBJ databases">
        <title>De-novo sequencing of pomegranate (Punica granatum L.) genome.</title>
        <authorList>
            <person name="Akparov Z."/>
            <person name="Amiraslanov A."/>
            <person name="Hajiyeva S."/>
            <person name="Abbasov M."/>
            <person name="Kaur K."/>
            <person name="Hamwieh A."/>
            <person name="Solovyev V."/>
            <person name="Salamov A."/>
            <person name="Braich B."/>
            <person name="Kosarev P."/>
            <person name="Mahmoud A."/>
            <person name="Hajiyev E."/>
            <person name="Babayeva S."/>
            <person name="Izzatullayeva V."/>
            <person name="Mammadov A."/>
            <person name="Mammadov A."/>
            <person name="Sharifova S."/>
            <person name="Ojaghi J."/>
            <person name="Eynullazada K."/>
            <person name="Bayramov B."/>
            <person name="Abdulazimova A."/>
            <person name="Shahmuradov I."/>
        </authorList>
    </citation>
    <scope>NUCLEOTIDE SEQUENCE [LARGE SCALE GENOMIC DNA]</scope>
    <source>
        <strain evidence="2">cv. AG2017</strain>
        <tissue evidence="1">Leaf</tissue>
    </source>
</reference>
<evidence type="ECO:0000313" key="2">
    <source>
        <dbReference type="Proteomes" id="UP000233551"/>
    </source>
</evidence>
<comment type="caution">
    <text evidence="1">The sequence shown here is derived from an EMBL/GenBank/DDBJ whole genome shotgun (WGS) entry which is preliminary data.</text>
</comment>
<dbReference type="Proteomes" id="UP000233551">
    <property type="component" value="Unassembled WGS sequence"/>
</dbReference>
<keyword evidence="2" id="KW-1185">Reference proteome</keyword>